<protein>
    <submittedName>
        <fullName evidence="1">Protein LAZY 1-like</fullName>
    </submittedName>
</protein>
<dbReference type="GO" id="GO:0009630">
    <property type="term" value="P:gravitropism"/>
    <property type="evidence" value="ECO:0007669"/>
    <property type="project" value="InterPro"/>
</dbReference>
<name>A0A6L2P771_TANCI</name>
<dbReference type="PANTHER" id="PTHR34959:SF14">
    <property type="match status" value="1"/>
</dbReference>
<dbReference type="GO" id="GO:2000012">
    <property type="term" value="P:regulation of auxin polar transport"/>
    <property type="evidence" value="ECO:0007669"/>
    <property type="project" value="InterPro"/>
</dbReference>
<reference evidence="1" key="1">
    <citation type="journal article" date="2019" name="Sci. Rep.">
        <title>Draft genome of Tanacetum cinerariifolium, the natural source of mosquito coil.</title>
        <authorList>
            <person name="Yamashiro T."/>
            <person name="Shiraishi A."/>
            <person name="Satake H."/>
            <person name="Nakayama K."/>
        </authorList>
    </citation>
    <scope>NUCLEOTIDE SEQUENCE</scope>
</reference>
<dbReference type="InterPro" id="IPR038928">
    <property type="entry name" value="LAZY1"/>
</dbReference>
<dbReference type="PANTHER" id="PTHR34959">
    <property type="entry name" value="PROTEIN LAZY 1"/>
    <property type="match status" value="1"/>
</dbReference>
<gene>
    <name evidence="1" type="ORF">Tci_066258</name>
</gene>
<evidence type="ECO:0000313" key="1">
    <source>
        <dbReference type="EMBL" id="GEU94280.1"/>
    </source>
</evidence>
<dbReference type="EMBL" id="BKCJ010011039">
    <property type="protein sequence ID" value="GEU94280.1"/>
    <property type="molecule type" value="Genomic_DNA"/>
</dbReference>
<comment type="caution">
    <text evidence="1">The sequence shown here is derived from an EMBL/GenBank/DDBJ whole genome shotgun (WGS) entry which is preliminary data.</text>
</comment>
<dbReference type="AlphaFoldDB" id="A0A6L2P771"/>
<proteinExistence type="predicted"/>
<sequence length="305" mass="34607">MFANAIRDNRAHEAQSNVLSIDLNPRATCEAPSDCPHTRTMELNEQQHNPEEKDNYEHFRQSKACPESSIAHGVKEETVEMSPEFFQGFLAIGTFGSVSITEEVIIQKAVMPIKNPTEEETSSTDVELECLNKKTENLSEMDSKETKNKVECSLKKNSEMPKTNKEAKEQKAKPENLFKINATFYKKSGKLDRGAKRGTRALHLMKKMLKKLDFPSPCSATSAGGNAVISNSTERKPTKVFWKSRKIHPEAAEIYVTKSHKYEVKKMCKDEGYDKEATLEDEEKMYPTTGMFGNKPARWKKRAMD</sequence>
<accession>A0A6L2P771</accession>
<organism evidence="1">
    <name type="scientific">Tanacetum cinerariifolium</name>
    <name type="common">Dalmatian daisy</name>
    <name type="synonym">Chrysanthemum cinerariifolium</name>
    <dbReference type="NCBI Taxonomy" id="118510"/>
    <lineage>
        <taxon>Eukaryota</taxon>
        <taxon>Viridiplantae</taxon>
        <taxon>Streptophyta</taxon>
        <taxon>Embryophyta</taxon>
        <taxon>Tracheophyta</taxon>
        <taxon>Spermatophyta</taxon>
        <taxon>Magnoliopsida</taxon>
        <taxon>eudicotyledons</taxon>
        <taxon>Gunneridae</taxon>
        <taxon>Pentapetalae</taxon>
        <taxon>asterids</taxon>
        <taxon>campanulids</taxon>
        <taxon>Asterales</taxon>
        <taxon>Asteraceae</taxon>
        <taxon>Asteroideae</taxon>
        <taxon>Anthemideae</taxon>
        <taxon>Anthemidinae</taxon>
        <taxon>Tanacetum</taxon>
    </lineage>
</organism>